<evidence type="ECO:0000256" key="4">
    <source>
        <dbReference type="ARBA" id="ARBA00037131"/>
    </source>
</evidence>
<sequence>MGKILIVADKGKSCVATSRGLELAAKLGYDVEVVAFVYAPLDRIEGGKAAQAALKQQILDKRRAQILERIDAFTSKDQKVALKVVWLKTVHPWIVKRTSTAKFAAVVKTTHTTGSLGYTSTDWHVLRECPVPVLMVAEKKWSRTRPVMAALDLGTRKKSKQRLNSKVLGAAKALAEALGVELKIMSAIEIPSVLADLDLVDPISYSNKHREEMLPHLKALAKEHGIPEKQFVTKRGPVCKVITSQAAKARAQIVVMGTVARQGISAKLIGNTAESVLQDLHTDVLAIKPDA</sequence>
<dbReference type="EMBL" id="CP136865">
    <property type="protein sequence ID" value="WOJ96067.1"/>
    <property type="molecule type" value="Genomic_DNA"/>
</dbReference>
<comment type="similarity">
    <text evidence="2">Belongs to the universal stress protein A family.</text>
</comment>
<dbReference type="SUPFAM" id="SSF52402">
    <property type="entry name" value="Adenine nucleotide alpha hydrolases-like"/>
    <property type="match status" value="2"/>
</dbReference>
<evidence type="ECO:0000313" key="6">
    <source>
        <dbReference type="EMBL" id="WOJ96067.1"/>
    </source>
</evidence>
<organism evidence="6 7">
    <name type="scientific">Congregibacter brevis</name>
    <dbReference type="NCBI Taxonomy" id="3081201"/>
    <lineage>
        <taxon>Bacteria</taxon>
        <taxon>Pseudomonadati</taxon>
        <taxon>Pseudomonadota</taxon>
        <taxon>Gammaproteobacteria</taxon>
        <taxon>Cellvibrionales</taxon>
        <taxon>Halieaceae</taxon>
        <taxon>Congregibacter</taxon>
    </lineage>
</organism>
<dbReference type="RefSeq" id="WP_407326757.1">
    <property type="nucleotide sequence ID" value="NZ_CP136865.1"/>
</dbReference>
<dbReference type="Gene3D" id="3.40.50.12370">
    <property type="match status" value="1"/>
</dbReference>
<evidence type="ECO:0000256" key="2">
    <source>
        <dbReference type="ARBA" id="ARBA00008791"/>
    </source>
</evidence>
<evidence type="ECO:0000256" key="3">
    <source>
        <dbReference type="ARBA" id="ARBA00022490"/>
    </source>
</evidence>
<dbReference type="Proteomes" id="UP001626549">
    <property type="component" value="Chromosome"/>
</dbReference>
<feature type="domain" description="UspA" evidence="5">
    <location>
        <begin position="166"/>
        <end position="288"/>
    </location>
</feature>
<dbReference type="InterPro" id="IPR006016">
    <property type="entry name" value="UspA"/>
</dbReference>
<evidence type="ECO:0000313" key="7">
    <source>
        <dbReference type="Proteomes" id="UP001626549"/>
    </source>
</evidence>
<name>A0ABZ0I972_9GAMM</name>
<comment type="function">
    <text evidence="4">Required for resistance to DNA-damaging agents.</text>
</comment>
<dbReference type="PANTHER" id="PTHR47892">
    <property type="entry name" value="UNIVERSAL STRESS PROTEIN E"/>
    <property type="match status" value="1"/>
</dbReference>
<proteinExistence type="inferred from homology"/>
<dbReference type="Pfam" id="PF00582">
    <property type="entry name" value="Usp"/>
    <property type="match status" value="2"/>
</dbReference>
<gene>
    <name evidence="6" type="ORF">R0137_12550</name>
</gene>
<feature type="domain" description="UspA" evidence="5">
    <location>
        <begin position="3"/>
        <end position="136"/>
    </location>
</feature>
<reference evidence="6 7" key="1">
    <citation type="submission" date="2023-10" db="EMBL/GenBank/DDBJ databases">
        <title>Two novel species belonging to the OM43/NOR5 clade.</title>
        <authorList>
            <person name="Park M."/>
        </authorList>
    </citation>
    <scope>NUCLEOTIDE SEQUENCE [LARGE SCALE GENOMIC DNA]</scope>
    <source>
        <strain evidence="6 7">IMCC45268</strain>
    </source>
</reference>
<dbReference type="InterPro" id="IPR006015">
    <property type="entry name" value="Universal_stress_UspA"/>
</dbReference>
<dbReference type="PANTHER" id="PTHR47892:SF1">
    <property type="entry name" value="UNIVERSAL STRESS PROTEIN E"/>
    <property type="match status" value="1"/>
</dbReference>
<protein>
    <submittedName>
        <fullName evidence="6">Universal stress protein</fullName>
    </submittedName>
</protein>
<accession>A0ABZ0I972</accession>
<evidence type="ECO:0000256" key="1">
    <source>
        <dbReference type="ARBA" id="ARBA00004496"/>
    </source>
</evidence>
<evidence type="ECO:0000259" key="5">
    <source>
        <dbReference type="Pfam" id="PF00582"/>
    </source>
</evidence>
<comment type="subcellular location">
    <subcellularLocation>
        <location evidence="1">Cytoplasm</location>
    </subcellularLocation>
</comment>
<keyword evidence="7" id="KW-1185">Reference proteome</keyword>
<keyword evidence="3" id="KW-0963">Cytoplasm</keyword>
<dbReference type="PRINTS" id="PR01438">
    <property type="entry name" value="UNVRSLSTRESS"/>
</dbReference>